<dbReference type="InterPro" id="IPR011009">
    <property type="entry name" value="Kinase-like_dom_sf"/>
</dbReference>
<evidence type="ECO:0000259" key="1">
    <source>
        <dbReference type="Pfam" id="PF01636"/>
    </source>
</evidence>
<evidence type="ECO:0000313" key="3">
    <source>
        <dbReference type="Proteomes" id="UP000223968"/>
    </source>
</evidence>
<name>A0A2B7XW03_9EURO</name>
<dbReference type="AlphaFoldDB" id="A0A2B7XW03"/>
<dbReference type="STRING" id="1447875.A0A2B7XW03"/>
<dbReference type="InterPro" id="IPR051678">
    <property type="entry name" value="AGP_Transferase"/>
</dbReference>
<gene>
    <name evidence="2" type="ORF">AJ79_02121</name>
</gene>
<evidence type="ECO:0000313" key="2">
    <source>
        <dbReference type="EMBL" id="PGH15954.1"/>
    </source>
</evidence>
<proteinExistence type="predicted"/>
<dbReference type="PANTHER" id="PTHR21310:SF51">
    <property type="entry name" value="AMINOGLYCOSIDE PHOSPHOTRANSFERASE DOMAIN-CONTAINING PROTEIN"/>
    <property type="match status" value="1"/>
</dbReference>
<dbReference type="Proteomes" id="UP000223968">
    <property type="component" value="Unassembled WGS sequence"/>
</dbReference>
<feature type="domain" description="Aminoglycoside phosphotransferase" evidence="1">
    <location>
        <begin position="69"/>
        <end position="322"/>
    </location>
</feature>
<dbReference type="SUPFAM" id="SSF56112">
    <property type="entry name" value="Protein kinase-like (PK-like)"/>
    <property type="match status" value="1"/>
</dbReference>
<dbReference type="InterPro" id="IPR002575">
    <property type="entry name" value="Aminoglycoside_PTrfase"/>
</dbReference>
<reference evidence="2 3" key="1">
    <citation type="submission" date="2017-10" db="EMBL/GenBank/DDBJ databases">
        <title>Comparative genomics in systemic dimorphic fungi from Ajellomycetaceae.</title>
        <authorList>
            <person name="Munoz J.F."/>
            <person name="Mcewen J.G."/>
            <person name="Clay O.K."/>
            <person name="Cuomo C.A."/>
        </authorList>
    </citation>
    <scope>NUCLEOTIDE SEQUENCE [LARGE SCALE GENOMIC DNA]</scope>
    <source>
        <strain evidence="2 3">UAMH5409</strain>
    </source>
</reference>
<sequence>MSTSRFSDCSSSLVSSSDEQNQEELQHLFGNLLSIPDASFASLASSICRRTDEGQGHGSARVISRLSGSYNLIRIVEFDDQEKYVVRLPATGWGERFTESARLAFESQVVTMYFLREHTKIPVPEVYAFDASRDNEIGAPYIVMSPIPGETVASKWFSGHESIPIEEFRWRILDSVAEAVSELQKFRFDEIGSLQINGETEITTSNLLDVSIGPCHSYDEGIFGQMDYRRKLEISPKNPLHSADKDAKILVDQLISCLPQSTRSDPSNTPSPQHAGEETFVLTLPDFGPQNIMIDNTGAVTGIIDWDNTTTVPRFLGFISYPSWIASDWDPARYTYPDDTKNENSPEELRGYRRFYHERLRKYCGSSYEVSRLAPRAHIYEAIVLAAGEYLSRLEILKMIVGQACQLTEDKALQLIQRVGETALSYGDFSKLEDRFRAFLWVPP</sequence>
<dbReference type="OrthoDB" id="5327538at2759"/>
<dbReference type="EMBL" id="PDNB01000021">
    <property type="protein sequence ID" value="PGH15954.1"/>
    <property type="molecule type" value="Genomic_DNA"/>
</dbReference>
<protein>
    <recommendedName>
        <fullName evidence="1">Aminoglycoside phosphotransferase domain-containing protein</fullName>
    </recommendedName>
</protein>
<organism evidence="2 3">
    <name type="scientific">Helicocarpus griseus UAMH5409</name>
    <dbReference type="NCBI Taxonomy" id="1447875"/>
    <lineage>
        <taxon>Eukaryota</taxon>
        <taxon>Fungi</taxon>
        <taxon>Dikarya</taxon>
        <taxon>Ascomycota</taxon>
        <taxon>Pezizomycotina</taxon>
        <taxon>Eurotiomycetes</taxon>
        <taxon>Eurotiomycetidae</taxon>
        <taxon>Onygenales</taxon>
        <taxon>Ajellomycetaceae</taxon>
        <taxon>Helicocarpus</taxon>
    </lineage>
</organism>
<comment type="caution">
    <text evidence="2">The sequence shown here is derived from an EMBL/GenBank/DDBJ whole genome shotgun (WGS) entry which is preliminary data.</text>
</comment>
<dbReference type="PANTHER" id="PTHR21310">
    <property type="entry name" value="AMINOGLYCOSIDE PHOSPHOTRANSFERASE-RELATED-RELATED"/>
    <property type="match status" value="1"/>
</dbReference>
<dbReference type="Gene3D" id="3.30.200.20">
    <property type="entry name" value="Phosphorylase Kinase, domain 1"/>
    <property type="match status" value="1"/>
</dbReference>
<keyword evidence="3" id="KW-1185">Reference proteome</keyword>
<dbReference type="Pfam" id="PF01636">
    <property type="entry name" value="APH"/>
    <property type="match status" value="1"/>
</dbReference>
<dbReference type="Gene3D" id="3.90.1200.10">
    <property type="match status" value="1"/>
</dbReference>
<accession>A0A2B7XW03</accession>